<reference evidence="1" key="1">
    <citation type="submission" date="2023-12" db="EMBL/GenBank/DDBJ databases">
        <title>Genome assembly of Anisodus tanguticus.</title>
        <authorList>
            <person name="Wang Y.-J."/>
        </authorList>
    </citation>
    <scope>NUCLEOTIDE SEQUENCE</scope>
    <source>
        <strain evidence="1">KB-2021</strain>
        <tissue evidence="1">Leaf</tissue>
    </source>
</reference>
<organism evidence="1 2">
    <name type="scientific">Anisodus tanguticus</name>
    <dbReference type="NCBI Taxonomy" id="243964"/>
    <lineage>
        <taxon>Eukaryota</taxon>
        <taxon>Viridiplantae</taxon>
        <taxon>Streptophyta</taxon>
        <taxon>Embryophyta</taxon>
        <taxon>Tracheophyta</taxon>
        <taxon>Spermatophyta</taxon>
        <taxon>Magnoliopsida</taxon>
        <taxon>eudicotyledons</taxon>
        <taxon>Gunneridae</taxon>
        <taxon>Pentapetalae</taxon>
        <taxon>asterids</taxon>
        <taxon>lamiids</taxon>
        <taxon>Solanales</taxon>
        <taxon>Solanaceae</taxon>
        <taxon>Solanoideae</taxon>
        <taxon>Hyoscyameae</taxon>
        <taxon>Anisodus</taxon>
    </lineage>
</organism>
<evidence type="ECO:0000313" key="1">
    <source>
        <dbReference type="EMBL" id="KAK4370254.1"/>
    </source>
</evidence>
<dbReference type="EMBL" id="JAVYJV010000005">
    <property type="protein sequence ID" value="KAK4370254.1"/>
    <property type="molecule type" value="Genomic_DNA"/>
</dbReference>
<evidence type="ECO:0000313" key="2">
    <source>
        <dbReference type="Proteomes" id="UP001291623"/>
    </source>
</evidence>
<gene>
    <name evidence="1" type="ORF">RND71_009729</name>
</gene>
<dbReference type="Proteomes" id="UP001291623">
    <property type="component" value="Unassembled WGS sequence"/>
</dbReference>
<sequence>MPVLLADCPSLTSLKLMIPLFPSRKLLVVPWSRRFDLLGWVLCLLIPLLDHPSFH</sequence>
<accession>A0AAE1VRH6</accession>
<dbReference type="AlphaFoldDB" id="A0AAE1VRH6"/>
<proteinExistence type="predicted"/>
<protein>
    <submittedName>
        <fullName evidence="1">Uncharacterized protein</fullName>
    </submittedName>
</protein>
<comment type="caution">
    <text evidence="1">The sequence shown here is derived from an EMBL/GenBank/DDBJ whole genome shotgun (WGS) entry which is preliminary data.</text>
</comment>
<name>A0AAE1VRH6_9SOLA</name>
<keyword evidence="2" id="KW-1185">Reference proteome</keyword>